<accession>A0ACA9SGU0</accession>
<protein>
    <submittedName>
        <fullName evidence="1">35824_t:CDS:1</fullName>
    </submittedName>
</protein>
<feature type="non-terminal residue" evidence="1">
    <location>
        <position position="95"/>
    </location>
</feature>
<evidence type="ECO:0000313" key="1">
    <source>
        <dbReference type="EMBL" id="CAG8839411.1"/>
    </source>
</evidence>
<proteinExistence type="predicted"/>
<organism evidence="1 2">
    <name type="scientific">Racocetra persica</name>
    <dbReference type="NCBI Taxonomy" id="160502"/>
    <lineage>
        <taxon>Eukaryota</taxon>
        <taxon>Fungi</taxon>
        <taxon>Fungi incertae sedis</taxon>
        <taxon>Mucoromycota</taxon>
        <taxon>Glomeromycotina</taxon>
        <taxon>Glomeromycetes</taxon>
        <taxon>Diversisporales</taxon>
        <taxon>Gigasporaceae</taxon>
        <taxon>Racocetra</taxon>
    </lineage>
</organism>
<evidence type="ECO:0000313" key="2">
    <source>
        <dbReference type="Proteomes" id="UP000789920"/>
    </source>
</evidence>
<comment type="caution">
    <text evidence="1">The sequence shown here is derived from an EMBL/GenBank/DDBJ whole genome shotgun (WGS) entry which is preliminary data.</text>
</comment>
<sequence>SVFRQLRKMVSSNNQSHEETPSDNEKKNQSEEPLKIPKGFENFFNKNVEKLKQIAKEQAPKDSNSNNNSRSRDEKQKSPPKQQQPPIKEFNLHLN</sequence>
<dbReference type="Proteomes" id="UP000789920">
    <property type="component" value="Unassembled WGS sequence"/>
</dbReference>
<feature type="non-terminal residue" evidence="1">
    <location>
        <position position="1"/>
    </location>
</feature>
<reference evidence="1" key="1">
    <citation type="submission" date="2021-06" db="EMBL/GenBank/DDBJ databases">
        <authorList>
            <person name="Kallberg Y."/>
            <person name="Tangrot J."/>
            <person name="Rosling A."/>
        </authorList>
    </citation>
    <scope>NUCLEOTIDE SEQUENCE</scope>
    <source>
        <strain evidence="1">MA461A</strain>
    </source>
</reference>
<dbReference type="EMBL" id="CAJVQC010123502">
    <property type="protein sequence ID" value="CAG8839411.1"/>
    <property type="molecule type" value="Genomic_DNA"/>
</dbReference>
<keyword evidence="2" id="KW-1185">Reference proteome</keyword>
<gene>
    <name evidence="1" type="ORF">RPERSI_LOCUS31034</name>
</gene>
<name>A0ACA9SGU0_9GLOM</name>